<keyword evidence="10" id="KW-1185">Reference proteome</keyword>
<dbReference type="Proteomes" id="UP001193389">
    <property type="component" value="Chromosome"/>
</dbReference>
<proteinExistence type="inferred from homology"/>
<dbReference type="KEGG" id="anf:AQPE_0882"/>
<evidence type="ECO:0000256" key="4">
    <source>
        <dbReference type="ARBA" id="ARBA00022989"/>
    </source>
</evidence>
<dbReference type="InterPro" id="IPR002898">
    <property type="entry name" value="MotA_ExbB_proton_chnl"/>
</dbReference>
<dbReference type="RefSeq" id="WP_318349785.1">
    <property type="nucleotide sequence ID" value="NZ_AP018694.1"/>
</dbReference>
<evidence type="ECO:0000256" key="7">
    <source>
        <dbReference type="SAM" id="Phobius"/>
    </source>
</evidence>
<evidence type="ECO:0000313" key="9">
    <source>
        <dbReference type="EMBL" id="BBE16739.1"/>
    </source>
</evidence>
<evidence type="ECO:0000256" key="2">
    <source>
        <dbReference type="ARBA" id="ARBA00022475"/>
    </source>
</evidence>
<dbReference type="PANTHER" id="PTHR30625">
    <property type="entry name" value="PROTEIN TOLQ"/>
    <property type="match status" value="1"/>
</dbReference>
<evidence type="ECO:0000256" key="1">
    <source>
        <dbReference type="ARBA" id="ARBA00004651"/>
    </source>
</evidence>
<dbReference type="GO" id="GO:0017038">
    <property type="term" value="P:protein import"/>
    <property type="evidence" value="ECO:0007669"/>
    <property type="project" value="TreeGrafter"/>
</dbReference>
<feature type="domain" description="MotA/TolQ/ExbB proton channel" evidence="8">
    <location>
        <begin position="98"/>
        <end position="219"/>
    </location>
</feature>
<dbReference type="Pfam" id="PF01618">
    <property type="entry name" value="MotA_ExbB"/>
    <property type="match status" value="1"/>
</dbReference>
<accession>A0A5K7S5E3</accession>
<sequence>MLNLILLQVGTNLAEASKPITTAVRHDGLMKELIQTAFKSGLVMIPLLVLTLVAIFIFFERYIVIYRAGRVNSKLMKNLRKHILDGKIDSAFHLCRKENTPTSRMIEKGISRIGRSLADVTTAIENVGNHEISRLERRLPILATVVGAAPMIGILGTIVGIIQAFYEMASSGNTVDLTMITQNVYQTLVTTVAGFVVGLIAYLAYNILVASVKGAISNIKSVTIEFMDMLNEQPEYSSLKV</sequence>
<comment type="similarity">
    <text evidence="6">Belongs to the exbB/tolQ family.</text>
</comment>
<name>A0A5K7S5E3_9BACT</name>
<protein>
    <submittedName>
        <fullName evidence="9">MotA/TolQ/ExbB proton channel family protein</fullName>
    </submittedName>
</protein>
<feature type="transmembrane region" description="Helical" evidence="7">
    <location>
        <begin position="40"/>
        <end position="59"/>
    </location>
</feature>
<feature type="transmembrane region" description="Helical" evidence="7">
    <location>
        <begin position="141"/>
        <end position="165"/>
    </location>
</feature>
<keyword evidence="6" id="KW-0653">Protein transport</keyword>
<evidence type="ECO:0000256" key="5">
    <source>
        <dbReference type="ARBA" id="ARBA00023136"/>
    </source>
</evidence>
<keyword evidence="4 7" id="KW-1133">Transmembrane helix</keyword>
<organism evidence="9 10">
    <name type="scientific">Aquipluma nitroreducens</name>
    <dbReference type="NCBI Taxonomy" id="2010828"/>
    <lineage>
        <taxon>Bacteria</taxon>
        <taxon>Pseudomonadati</taxon>
        <taxon>Bacteroidota</taxon>
        <taxon>Bacteroidia</taxon>
        <taxon>Marinilabiliales</taxon>
        <taxon>Prolixibacteraceae</taxon>
        <taxon>Aquipluma</taxon>
    </lineage>
</organism>
<dbReference type="InterPro" id="IPR050790">
    <property type="entry name" value="ExbB/TolQ_transport"/>
</dbReference>
<keyword evidence="6" id="KW-0813">Transport</keyword>
<comment type="subcellular location">
    <subcellularLocation>
        <location evidence="1">Cell membrane</location>
        <topology evidence="1">Multi-pass membrane protein</topology>
    </subcellularLocation>
    <subcellularLocation>
        <location evidence="6">Membrane</location>
        <topology evidence="6">Multi-pass membrane protein</topology>
    </subcellularLocation>
</comment>
<dbReference type="EMBL" id="AP018694">
    <property type="protein sequence ID" value="BBE16739.1"/>
    <property type="molecule type" value="Genomic_DNA"/>
</dbReference>
<gene>
    <name evidence="9" type="ORF">AQPE_0882</name>
</gene>
<keyword evidence="3 7" id="KW-0812">Transmembrane</keyword>
<feature type="transmembrane region" description="Helical" evidence="7">
    <location>
        <begin position="185"/>
        <end position="205"/>
    </location>
</feature>
<dbReference type="AlphaFoldDB" id="A0A5K7S5E3"/>
<evidence type="ECO:0000256" key="6">
    <source>
        <dbReference type="RuleBase" id="RU004057"/>
    </source>
</evidence>
<evidence type="ECO:0000313" key="10">
    <source>
        <dbReference type="Proteomes" id="UP001193389"/>
    </source>
</evidence>
<keyword evidence="2" id="KW-1003">Cell membrane</keyword>
<evidence type="ECO:0000259" key="8">
    <source>
        <dbReference type="Pfam" id="PF01618"/>
    </source>
</evidence>
<keyword evidence="5 7" id="KW-0472">Membrane</keyword>
<evidence type="ECO:0000256" key="3">
    <source>
        <dbReference type="ARBA" id="ARBA00022692"/>
    </source>
</evidence>
<reference evidence="9" key="1">
    <citation type="journal article" date="2020" name="Int. J. Syst. Evol. Microbiol.">
        <title>Aquipluma nitroreducens gen. nov. sp. nov., a novel facultatively anaerobic bacterium isolated from a freshwater lake.</title>
        <authorList>
            <person name="Watanabe M."/>
            <person name="Kojima H."/>
            <person name="Fukui M."/>
        </authorList>
    </citation>
    <scope>NUCLEOTIDE SEQUENCE</scope>
    <source>
        <strain evidence="9">MeG22</strain>
    </source>
</reference>
<dbReference type="PANTHER" id="PTHR30625:SF17">
    <property type="entry name" value="TOLQ-RELATED"/>
    <property type="match status" value="1"/>
</dbReference>
<dbReference type="GO" id="GO:0005886">
    <property type="term" value="C:plasma membrane"/>
    <property type="evidence" value="ECO:0007669"/>
    <property type="project" value="UniProtKB-SubCell"/>
</dbReference>